<dbReference type="Gene3D" id="3.75.10.10">
    <property type="entry name" value="L-arginine/glycine Amidinotransferase, Chain A"/>
    <property type="match status" value="1"/>
</dbReference>
<dbReference type="InterPro" id="IPR007466">
    <property type="entry name" value="Peptidyl-Arg-deiminase_porph"/>
</dbReference>
<organism evidence="2 3">
    <name type="scientific">Leucobacter chromiireducens subsp. solipictus</name>
    <dbReference type="NCBI Taxonomy" id="398235"/>
    <lineage>
        <taxon>Bacteria</taxon>
        <taxon>Bacillati</taxon>
        <taxon>Actinomycetota</taxon>
        <taxon>Actinomycetes</taxon>
        <taxon>Micrococcales</taxon>
        <taxon>Microbacteriaceae</taxon>
        <taxon>Leucobacter</taxon>
    </lineage>
</organism>
<gene>
    <name evidence="2" type="ORF">D3230_06640</name>
</gene>
<dbReference type="EMBL" id="QYAC01000003">
    <property type="protein sequence ID" value="MBL3678974.1"/>
    <property type="molecule type" value="Genomic_DNA"/>
</dbReference>
<dbReference type="Proteomes" id="UP001645859">
    <property type="component" value="Unassembled WGS sequence"/>
</dbReference>
<name>A0ABS1SHM5_9MICO</name>
<dbReference type="PANTHER" id="PTHR31377">
    <property type="entry name" value="AGMATINE DEIMINASE-RELATED"/>
    <property type="match status" value="1"/>
</dbReference>
<dbReference type="Pfam" id="PF04371">
    <property type="entry name" value="PAD_porph"/>
    <property type="match status" value="1"/>
</dbReference>
<accession>A0ABS1SHM5</accession>
<reference evidence="2 3" key="1">
    <citation type="submission" date="2018-09" db="EMBL/GenBank/DDBJ databases">
        <title>Comparative genomics of Leucobacter spp.</title>
        <authorList>
            <person name="Reis A.C."/>
            <person name="Kolvenbach B.A."/>
            <person name="Corvini P.F.X."/>
            <person name="Nunes O.C."/>
        </authorList>
    </citation>
    <scope>NUCLEOTIDE SEQUENCE [LARGE SCALE GENOMIC DNA]</scope>
    <source>
        <strain evidence="2 3">TAN 31504</strain>
    </source>
</reference>
<protein>
    <submittedName>
        <fullName evidence="2">Agmatine deiminase family protein</fullName>
    </submittedName>
</protein>
<comment type="caution">
    <text evidence="2">The sequence shown here is derived from an EMBL/GenBank/DDBJ whole genome shotgun (WGS) entry which is preliminary data.</text>
</comment>
<sequence length="335" mass="36977">MPSETDPHERVFMAFPPRGESFGNASEDTEDARAAWTAVAHATADFVPVTMVVDPADRAVAQRLLSAEITLVEAPLDDAWMRDIGPTFVRGSGGRLGAVDWVFNGWGQQSWAAWERDRHIGAFVAELAGAELVSSELVTEGGGIHVDGQGTVLLTDTVQLDRFRNPGWSRDAIEAELRRTIGADRAIWFPRGLHRDSQRFGTRGHIDIVATMPDADTLLVHRQQDPSHPDFHLWEALERVIEESTTHAGTPWRVIELDAPTRVTDEEGWTDYSYVNHLVTNGAVIACTFDDPKDADAAARLAEAYPGREIVGVDARNIFRYGGGIHCITQHQPRV</sequence>
<keyword evidence="1" id="KW-0378">Hydrolase</keyword>
<dbReference type="PANTHER" id="PTHR31377:SF0">
    <property type="entry name" value="AGMATINE DEIMINASE-RELATED"/>
    <property type="match status" value="1"/>
</dbReference>
<evidence type="ECO:0000256" key="1">
    <source>
        <dbReference type="ARBA" id="ARBA00022801"/>
    </source>
</evidence>
<keyword evidence="3" id="KW-1185">Reference proteome</keyword>
<evidence type="ECO:0000313" key="3">
    <source>
        <dbReference type="Proteomes" id="UP001645859"/>
    </source>
</evidence>
<evidence type="ECO:0000313" key="2">
    <source>
        <dbReference type="EMBL" id="MBL3678974.1"/>
    </source>
</evidence>
<proteinExistence type="predicted"/>
<dbReference type="SUPFAM" id="SSF55909">
    <property type="entry name" value="Pentein"/>
    <property type="match status" value="1"/>
</dbReference>